<dbReference type="PANTHER" id="PTHR43630:SF1">
    <property type="entry name" value="POLY-BETA-1,6-N-ACETYL-D-GLUCOSAMINE SYNTHASE"/>
    <property type="match status" value="1"/>
</dbReference>
<keyword evidence="4" id="KW-0812">Transmembrane</keyword>
<dbReference type="Proteomes" id="UP000220102">
    <property type="component" value="Unassembled WGS sequence"/>
</dbReference>
<evidence type="ECO:0000313" key="6">
    <source>
        <dbReference type="Proteomes" id="UP000220102"/>
    </source>
</evidence>
<keyword evidence="4" id="KW-1133">Transmembrane helix</keyword>
<evidence type="ECO:0000256" key="2">
    <source>
        <dbReference type="ARBA" id="ARBA00022676"/>
    </source>
</evidence>
<dbReference type="Gene3D" id="3.90.550.10">
    <property type="entry name" value="Spore Coat Polysaccharide Biosynthesis Protein SpsA, Chain A"/>
    <property type="match status" value="1"/>
</dbReference>
<comment type="caution">
    <text evidence="5">The sequence shown here is derived from an EMBL/GenBank/DDBJ whole genome shotgun (WGS) entry which is preliminary data.</text>
</comment>
<dbReference type="Pfam" id="PF13641">
    <property type="entry name" value="Glyco_tranf_2_3"/>
    <property type="match status" value="1"/>
</dbReference>
<gene>
    <name evidence="5" type="ORF">CRI94_01650</name>
</gene>
<reference evidence="5 6" key="1">
    <citation type="submission" date="2017-10" db="EMBL/GenBank/DDBJ databases">
        <title>Draft genome of Longibacter Salinarum.</title>
        <authorList>
            <person name="Goh K.M."/>
            <person name="Shamsir M.S."/>
            <person name="Lim S.W."/>
        </authorList>
    </citation>
    <scope>NUCLEOTIDE SEQUENCE [LARGE SCALE GENOMIC DNA]</scope>
    <source>
        <strain evidence="5 6">KCTC 52045</strain>
    </source>
</reference>
<dbReference type="AlphaFoldDB" id="A0A2A8D2Z6"/>
<feature type="transmembrane region" description="Helical" evidence="4">
    <location>
        <begin position="6"/>
        <end position="28"/>
    </location>
</feature>
<keyword evidence="4" id="KW-0472">Membrane</keyword>
<feature type="transmembrane region" description="Helical" evidence="4">
    <location>
        <begin position="307"/>
        <end position="336"/>
    </location>
</feature>
<comment type="similarity">
    <text evidence="1">Belongs to the glycosyltransferase 2 family.</text>
</comment>
<feature type="transmembrane region" description="Helical" evidence="4">
    <location>
        <begin position="374"/>
        <end position="399"/>
    </location>
</feature>
<dbReference type="EMBL" id="PDEQ01000001">
    <property type="protein sequence ID" value="PEN15018.1"/>
    <property type="molecule type" value="Genomic_DNA"/>
</dbReference>
<protein>
    <recommendedName>
        <fullName evidence="7">Glycosyltransferase 2-like domain-containing protein</fullName>
    </recommendedName>
</protein>
<dbReference type="SUPFAM" id="SSF53448">
    <property type="entry name" value="Nucleotide-diphospho-sugar transferases"/>
    <property type="match status" value="1"/>
</dbReference>
<dbReference type="InterPro" id="IPR029044">
    <property type="entry name" value="Nucleotide-diphossugar_trans"/>
</dbReference>
<organism evidence="5 6">
    <name type="scientific">Longibacter salinarum</name>
    <dbReference type="NCBI Taxonomy" id="1850348"/>
    <lineage>
        <taxon>Bacteria</taxon>
        <taxon>Pseudomonadati</taxon>
        <taxon>Rhodothermota</taxon>
        <taxon>Rhodothermia</taxon>
        <taxon>Rhodothermales</taxon>
        <taxon>Salisaetaceae</taxon>
        <taxon>Longibacter</taxon>
    </lineage>
</organism>
<keyword evidence="6" id="KW-1185">Reference proteome</keyword>
<evidence type="ECO:0000256" key="3">
    <source>
        <dbReference type="ARBA" id="ARBA00022679"/>
    </source>
</evidence>
<dbReference type="RefSeq" id="WP_098073917.1">
    <property type="nucleotide sequence ID" value="NZ_PDEQ01000001.1"/>
</dbReference>
<evidence type="ECO:0000256" key="4">
    <source>
        <dbReference type="SAM" id="Phobius"/>
    </source>
</evidence>
<evidence type="ECO:0000256" key="1">
    <source>
        <dbReference type="ARBA" id="ARBA00006739"/>
    </source>
</evidence>
<name>A0A2A8D2Z6_9BACT</name>
<sequence>MPDALFLVLSITVGLHVLTVGAATVGWFRVLRDSNQVTQSGEWPSVSVLIPARNEATLIGDCLSSVLENDYPGELEIIVIDDNSEDATLREARRAFASTEKALTHETAVTNVGGMSGEYTAPIADDEAEVVTRVIEARDGTETERRIRNKTAALTAGIESSTGDVILTTDADCVVGSRWIRTMVRRCTLESPMISGPVRFDWREKWFDRVQAIEMTALVAFGAGTLGAGFPTICNGANVAMRRSLLSEYGSATVAADEVLLQHVAYDTDQEVIFEAHPDAVVETGCVDDVAEYIEQRSRWAWMGTRYPYAIPSLVAVSQWFIHAALLVALIAAIAIPTWQPVVIGALLVKMAADGLLVAPAARHLGQNELTRTFIPASLLWIPSAVIIGLLGTFGTVHWKGRRVE</sequence>
<evidence type="ECO:0000313" key="5">
    <source>
        <dbReference type="EMBL" id="PEN15018.1"/>
    </source>
</evidence>
<keyword evidence="2" id="KW-0328">Glycosyltransferase</keyword>
<dbReference type="PANTHER" id="PTHR43630">
    <property type="entry name" value="POLY-BETA-1,6-N-ACETYL-D-GLUCOSAMINE SYNTHASE"/>
    <property type="match status" value="1"/>
</dbReference>
<dbReference type="GO" id="GO:0016757">
    <property type="term" value="F:glycosyltransferase activity"/>
    <property type="evidence" value="ECO:0007669"/>
    <property type="project" value="UniProtKB-KW"/>
</dbReference>
<proteinExistence type="inferred from homology"/>
<dbReference type="OrthoDB" id="9805625at2"/>
<accession>A0A2A8D2Z6</accession>
<evidence type="ECO:0008006" key="7">
    <source>
        <dbReference type="Google" id="ProtNLM"/>
    </source>
</evidence>
<keyword evidence="3" id="KW-0808">Transferase</keyword>